<evidence type="ECO:0000313" key="3">
    <source>
        <dbReference type="EMBL" id="KAK9670700.1"/>
    </source>
</evidence>
<reference evidence="3 4" key="1">
    <citation type="submission" date="2024-03" db="EMBL/GenBank/DDBJ databases">
        <title>WGS assembly of Saponaria officinalis var. Norfolk2.</title>
        <authorList>
            <person name="Jenkins J."/>
            <person name="Shu S."/>
            <person name="Grimwood J."/>
            <person name="Barry K."/>
            <person name="Goodstein D."/>
            <person name="Schmutz J."/>
            <person name="Leebens-Mack J."/>
            <person name="Osbourn A."/>
        </authorList>
    </citation>
    <scope>NUCLEOTIDE SEQUENCE [LARGE SCALE GENOMIC DNA]</scope>
    <source>
        <strain evidence="4">cv. Norfolk2</strain>
        <strain evidence="3">JIC</strain>
        <tissue evidence="3">Leaf</tissue>
    </source>
</reference>
<comment type="caution">
    <text evidence="3">The sequence shown here is derived from an EMBL/GenBank/DDBJ whole genome shotgun (WGS) entry which is preliminary data.</text>
</comment>
<proteinExistence type="inferred from homology"/>
<dbReference type="EMBL" id="JBDFQZ010000013">
    <property type="protein sequence ID" value="KAK9670698.1"/>
    <property type="molecule type" value="Genomic_DNA"/>
</dbReference>
<dbReference type="InterPro" id="IPR054549">
    <property type="entry name" value="UVB_sens_RUS_dom"/>
</dbReference>
<comment type="similarity">
    <text evidence="1">Belongs to the RUS1 family.</text>
</comment>
<dbReference type="InterPro" id="IPR006968">
    <property type="entry name" value="RUS_fam"/>
</dbReference>
<keyword evidence="4" id="KW-1185">Reference proteome</keyword>
<evidence type="ECO:0000259" key="2">
    <source>
        <dbReference type="Pfam" id="PF04884"/>
    </source>
</evidence>
<organism evidence="3 4">
    <name type="scientific">Saponaria officinalis</name>
    <name type="common">Common soapwort</name>
    <name type="synonym">Lychnis saponaria</name>
    <dbReference type="NCBI Taxonomy" id="3572"/>
    <lineage>
        <taxon>Eukaryota</taxon>
        <taxon>Viridiplantae</taxon>
        <taxon>Streptophyta</taxon>
        <taxon>Embryophyta</taxon>
        <taxon>Tracheophyta</taxon>
        <taxon>Spermatophyta</taxon>
        <taxon>Magnoliopsida</taxon>
        <taxon>eudicotyledons</taxon>
        <taxon>Gunneridae</taxon>
        <taxon>Pentapetalae</taxon>
        <taxon>Caryophyllales</taxon>
        <taxon>Caryophyllaceae</taxon>
        <taxon>Caryophylleae</taxon>
        <taxon>Saponaria</taxon>
    </lineage>
</organism>
<dbReference type="AlphaFoldDB" id="A0AAW1H6Y2"/>
<evidence type="ECO:0000313" key="4">
    <source>
        <dbReference type="Proteomes" id="UP001443914"/>
    </source>
</evidence>
<dbReference type="PANTHER" id="PTHR12770:SF29">
    <property type="entry name" value="PROTEIN ROOT UVB SENSITIVE 4"/>
    <property type="match status" value="1"/>
</dbReference>
<dbReference type="PANTHER" id="PTHR12770">
    <property type="entry name" value="RUS1 FAMILY PROTEIN C16ORF58"/>
    <property type="match status" value="1"/>
</dbReference>
<dbReference type="Pfam" id="PF04884">
    <property type="entry name" value="UVB_sens_prot"/>
    <property type="match status" value="1"/>
</dbReference>
<protein>
    <recommendedName>
        <fullName evidence="2">Protein root UVB sensitive/RUS domain-containing protein</fullName>
    </recommendedName>
</protein>
<feature type="domain" description="Protein root UVB sensitive/RUS" evidence="2">
    <location>
        <begin position="79"/>
        <end position="314"/>
    </location>
</feature>
<dbReference type="Proteomes" id="UP001443914">
    <property type="component" value="Unassembled WGS sequence"/>
</dbReference>
<gene>
    <name evidence="3" type="ORF">RND81_13G219100</name>
</gene>
<evidence type="ECO:0000256" key="1">
    <source>
        <dbReference type="ARBA" id="ARBA00007558"/>
    </source>
</evidence>
<sequence>MPSCIALKSSHVVFSWKPTLNPWKLRGFSDSQQPFCRKNECWCKAQLHMVIKRKGKEYMYLYDGNSSLELVGAHNGNASTNIVGVVTDIFIPKHVTGNYIEYVKWKLVHRVFSSALQLLATQAMFGAIGVGYAKSLPSAAALNWVLKDGLGRLSRCIYTATVGSAFDTNLKRVRFATSALFTFSIGLELLTPAFPKCFLLLASVANIAKQISLASYLATLTAVHRSFALADNLGEVSAKAQIQTVCFDNLGLLLAASLNLICRNNQRLQAGLPFVVYPIFSAIDLCGIYQSLKHVHLQTLTKDRLEIILNTWIQCGYVPSPAEVSKLEGINLFENTGRKKGSWPIRIGCLDPKRQIPLLSTLTMTSLRAKEYCFICLESHGLRKSEHLGILLALREGAEVKDIIMGLLQACYVRKAILSSGEVWKNVVEASDITHSISRQWFAFIQNSKLCAQEDLNLVQEQMVNAGWAAKNILLSTQEQARYDFLDESS</sequence>
<name>A0AAW1H6Y2_SAPOF</name>
<dbReference type="EMBL" id="JBDFQZ010000013">
    <property type="protein sequence ID" value="KAK9670700.1"/>
    <property type="molecule type" value="Genomic_DNA"/>
</dbReference>
<accession>A0AAW1H6Y2</accession>